<dbReference type="AlphaFoldDB" id="A0A0F7CNL7"/>
<dbReference type="EMBL" id="CP009922">
    <property type="protein sequence ID" value="AKG43131.1"/>
    <property type="molecule type" value="Genomic_DNA"/>
</dbReference>
<dbReference type="PATRIC" id="fig|408015.6.peg.1783"/>
<dbReference type="Proteomes" id="UP000034034">
    <property type="component" value="Chromosome"/>
</dbReference>
<dbReference type="GO" id="GO:0003677">
    <property type="term" value="F:DNA binding"/>
    <property type="evidence" value="ECO:0007669"/>
    <property type="project" value="InterPro"/>
</dbReference>
<dbReference type="SUPFAM" id="SSF46894">
    <property type="entry name" value="C-terminal effector domain of the bipartite response regulators"/>
    <property type="match status" value="1"/>
</dbReference>
<dbReference type="InterPro" id="IPR051797">
    <property type="entry name" value="TrmB-like"/>
</dbReference>
<dbReference type="Gene3D" id="1.10.10.10">
    <property type="entry name" value="Winged helix-like DNA-binding domain superfamily/Winged helix DNA-binding domain"/>
    <property type="match status" value="1"/>
</dbReference>
<dbReference type="PANTHER" id="PTHR34293">
    <property type="entry name" value="HTH-TYPE TRANSCRIPTIONAL REGULATOR TRMBL2"/>
    <property type="match status" value="1"/>
</dbReference>
<name>A0A0F7CNL7_9ACTN</name>
<dbReference type="HOGENOM" id="CLU_056943_0_1_11"/>
<dbReference type="SMART" id="SM00421">
    <property type="entry name" value="HTH_LUXR"/>
    <property type="match status" value="1"/>
</dbReference>
<dbReference type="GO" id="GO:0006355">
    <property type="term" value="P:regulation of DNA-templated transcription"/>
    <property type="evidence" value="ECO:0007669"/>
    <property type="project" value="InterPro"/>
</dbReference>
<evidence type="ECO:0000259" key="1">
    <source>
        <dbReference type="PROSITE" id="PS50043"/>
    </source>
</evidence>
<dbReference type="PANTHER" id="PTHR34293:SF1">
    <property type="entry name" value="HTH-TYPE TRANSCRIPTIONAL REGULATOR TRMBL2"/>
    <property type="match status" value="1"/>
</dbReference>
<proteinExistence type="predicted"/>
<dbReference type="RefSeq" id="WP_046723512.1">
    <property type="nucleotide sequence ID" value="NZ_CP009922.3"/>
</dbReference>
<reference evidence="2" key="1">
    <citation type="submission" date="2019-08" db="EMBL/GenBank/DDBJ databases">
        <title>Complete genome sequence of a mangrove-derived Streptomyces xiamenensis.</title>
        <authorList>
            <person name="Xu J."/>
        </authorList>
    </citation>
    <scope>NUCLEOTIDE SEQUENCE</scope>
    <source>
        <strain evidence="2">318</strain>
    </source>
</reference>
<dbReference type="InterPro" id="IPR036388">
    <property type="entry name" value="WH-like_DNA-bd_sf"/>
</dbReference>
<evidence type="ECO:0000313" key="2">
    <source>
        <dbReference type="EMBL" id="AKG43131.1"/>
    </source>
</evidence>
<sequence>MTIHEVEDIDATALQVYLLRVRHPADDADRLAARAGLRPGEVTRAEALLYGLGLLQPSPAGGWVAVSPESAADQLLAPVEADILAQRITMAAAREQFQSLSGEYVAARGMRSAEISIEVVEGIGNTRAVIDDLARTCTESVETLMPGVPTDEAIDAAVPLDLELLSRGVGIRVLMQHSARTHRVGLRYAETIGAAGAQVRSAGTLPSRMLIYDRRCAVLPLDPLHTGTGVALVRDPSALSFLCQVFDHCWDDGIDIPVTAGAGEAGDGVPNGLEREVLRLMAVGRSNDDIAEQLGISRRSVSRLVSQLMAHLGATSRFQAGARAALNGWLG</sequence>
<dbReference type="KEGG" id="sxi:SXIM_17470"/>
<accession>A0A0F7CNL7</accession>
<evidence type="ECO:0000313" key="3">
    <source>
        <dbReference type="Proteomes" id="UP000034034"/>
    </source>
</evidence>
<organism evidence="2 3">
    <name type="scientific">Streptomyces xiamenensis</name>
    <dbReference type="NCBI Taxonomy" id="408015"/>
    <lineage>
        <taxon>Bacteria</taxon>
        <taxon>Bacillati</taxon>
        <taxon>Actinomycetota</taxon>
        <taxon>Actinomycetes</taxon>
        <taxon>Kitasatosporales</taxon>
        <taxon>Streptomycetaceae</taxon>
        <taxon>Streptomyces</taxon>
    </lineage>
</organism>
<dbReference type="STRING" id="408015.SXIM_17470"/>
<keyword evidence="3" id="KW-1185">Reference proteome</keyword>
<dbReference type="InterPro" id="IPR000792">
    <property type="entry name" value="Tscrpt_reg_LuxR_C"/>
</dbReference>
<dbReference type="InterPro" id="IPR016032">
    <property type="entry name" value="Sig_transdc_resp-reg_C-effctor"/>
</dbReference>
<dbReference type="CDD" id="cd06170">
    <property type="entry name" value="LuxR_C_like"/>
    <property type="match status" value="1"/>
</dbReference>
<gene>
    <name evidence="2" type="ORF">SXIM_17470</name>
</gene>
<feature type="domain" description="HTH luxR-type" evidence="1">
    <location>
        <begin position="267"/>
        <end position="328"/>
    </location>
</feature>
<dbReference type="PROSITE" id="PS50043">
    <property type="entry name" value="HTH_LUXR_2"/>
    <property type="match status" value="1"/>
</dbReference>
<dbReference type="Pfam" id="PF00196">
    <property type="entry name" value="GerE"/>
    <property type="match status" value="1"/>
</dbReference>
<protein>
    <submittedName>
        <fullName evidence="2">Family transcriptional regulator</fullName>
    </submittedName>
</protein>